<dbReference type="EMBL" id="CAJNOJ010000231">
    <property type="protein sequence ID" value="CAF1317925.1"/>
    <property type="molecule type" value="Genomic_DNA"/>
</dbReference>
<keyword evidence="2" id="KW-1003">Cell membrane</keyword>
<protein>
    <recommendedName>
        <fullName evidence="10">G-protein coupled receptors family 1 profile domain-containing protein</fullName>
    </recommendedName>
</protein>
<dbReference type="AlphaFoldDB" id="A0A815EXC2"/>
<comment type="caution">
    <text evidence="11">The sequence shown here is derived from an EMBL/GenBank/DDBJ whole genome shotgun (WGS) entry which is preliminary data.</text>
</comment>
<keyword evidence="8" id="KW-0807">Transducer</keyword>
<dbReference type="PANTHER" id="PTHR24228">
    <property type="entry name" value="B2 BRADYKININ RECEPTOR/ANGIOTENSIN II RECEPTOR"/>
    <property type="match status" value="1"/>
</dbReference>
<evidence type="ECO:0000313" key="13">
    <source>
        <dbReference type="Proteomes" id="UP000663828"/>
    </source>
</evidence>
<dbReference type="Proteomes" id="UP000663852">
    <property type="component" value="Unassembled WGS sequence"/>
</dbReference>
<dbReference type="GO" id="GO:0005886">
    <property type="term" value="C:plasma membrane"/>
    <property type="evidence" value="ECO:0007669"/>
    <property type="project" value="UniProtKB-SubCell"/>
</dbReference>
<feature type="domain" description="G-protein coupled receptors family 1 profile" evidence="10">
    <location>
        <begin position="1"/>
        <end position="239"/>
    </location>
</feature>
<evidence type="ECO:0000256" key="6">
    <source>
        <dbReference type="ARBA" id="ARBA00023136"/>
    </source>
</evidence>
<evidence type="ECO:0000256" key="9">
    <source>
        <dbReference type="SAM" id="Phobius"/>
    </source>
</evidence>
<evidence type="ECO:0000256" key="5">
    <source>
        <dbReference type="ARBA" id="ARBA00023040"/>
    </source>
</evidence>
<dbReference type="CDD" id="cd00637">
    <property type="entry name" value="7tm_classA_rhodopsin-like"/>
    <property type="match status" value="1"/>
</dbReference>
<keyword evidence="13" id="KW-1185">Reference proteome</keyword>
<dbReference type="Pfam" id="PF00001">
    <property type="entry name" value="7tm_1"/>
    <property type="match status" value="1"/>
</dbReference>
<gene>
    <name evidence="11" type="ORF">EDS130_LOCUS31505</name>
    <name evidence="12" type="ORF">XAT740_LOCUS40336</name>
</gene>
<dbReference type="InterPro" id="IPR017452">
    <property type="entry name" value="GPCR_Rhodpsn_7TM"/>
</dbReference>
<dbReference type="EMBL" id="CAJNOR010004578">
    <property type="protein sequence ID" value="CAF1513150.1"/>
    <property type="molecule type" value="Genomic_DNA"/>
</dbReference>
<evidence type="ECO:0000313" key="11">
    <source>
        <dbReference type="EMBL" id="CAF1317925.1"/>
    </source>
</evidence>
<reference evidence="11" key="1">
    <citation type="submission" date="2021-02" db="EMBL/GenBank/DDBJ databases">
        <authorList>
            <person name="Nowell W R."/>
        </authorList>
    </citation>
    <scope>NUCLEOTIDE SEQUENCE</scope>
</reference>
<evidence type="ECO:0000259" key="10">
    <source>
        <dbReference type="PROSITE" id="PS50262"/>
    </source>
</evidence>
<evidence type="ECO:0000256" key="8">
    <source>
        <dbReference type="ARBA" id="ARBA00023224"/>
    </source>
</evidence>
<keyword evidence="4 9" id="KW-1133">Transmembrane helix</keyword>
<evidence type="ECO:0000256" key="2">
    <source>
        <dbReference type="ARBA" id="ARBA00022475"/>
    </source>
</evidence>
<comment type="subcellular location">
    <subcellularLocation>
        <location evidence="1">Cell membrane</location>
        <topology evidence="1">Multi-pass membrane protein</topology>
    </subcellularLocation>
</comment>
<sequence length="254" mass="29238">MLLIANSCLAELLFSSDLFGMALFTLKNDLERKESEHIICIVQGYVSYVGYSLQNYCFLLQAFYRFMIVIHPTHLYYQTAKFQLILIGTVWIFSFSYAIPILYTGQLKYNVANQICQMPLGFSFYGVYTALCIYGIPISLIMGAYTKVVQYVRKLNKQVSSTNLVYRAERELKMIRRIVIIVLIIVVIGFPYAVFSFMAFFVDPPEYYLRIAFACVDMSLPMMMITLLLFTEPLKAAILKRLHVKMNLITAVAI</sequence>
<dbReference type="OrthoDB" id="10090355at2759"/>
<proteinExistence type="predicted"/>
<evidence type="ECO:0000256" key="1">
    <source>
        <dbReference type="ARBA" id="ARBA00004651"/>
    </source>
</evidence>
<name>A0A815EXC2_ADIRI</name>
<dbReference type="Gene3D" id="1.20.1070.10">
    <property type="entry name" value="Rhodopsin 7-helix transmembrane proteins"/>
    <property type="match status" value="1"/>
</dbReference>
<feature type="transmembrane region" description="Helical" evidence="9">
    <location>
        <begin position="82"/>
        <end position="103"/>
    </location>
</feature>
<dbReference type="PANTHER" id="PTHR24228:SF59">
    <property type="entry name" value="NEUROPEPTIDE RECEPTOR 15"/>
    <property type="match status" value="1"/>
</dbReference>
<accession>A0A815EXC2</accession>
<keyword evidence="3 9" id="KW-0812">Transmembrane</keyword>
<dbReference type="GO" id="GO:0004930">
    <property type="term" value="F:G protein-coupled receptor activity"/>
    <property type="evidence" value="ECO:0007669"/>
    <property type="project" value="UniProtKB-KW"/>
</dbReference>
<feature type="transmembrane region" description="Helical" evidence="9">
    <location>
        <begin position="207"/>
        <end position="231"/>
    </location>
</feature>
<feature type="transmembrane region" description="Helical" evidence="9">
    <location>
        <begin position="123"/>
        <end position="145"/>
    </location>
</feature>
<organism evidence="11 14">
    <name type="scientific">Adineta ricciae</name>
    <name type="common">Rotifer</name>
    <dbReference type="NCBI Taxonomy" id="249248"/>
    <lineage>
        <taxon>Eukaryota</taxon>
        <taxon>Metazoa</taxon>
        <taxon>Spiralia</taxon>
        <taxon>Gnathifera</taxon>
        <taxon>Rotifera</taxon>
        <taxon>Eurotatoria</taxon>
        <taxon>Bdelloidea</taxon>
        <taxon>Adinetida</taxon>
        <taxon>Adinetidae</taxon>
        <taxon>Adineta</taxon>
    </lineage>
</organism>
<evidence type="ECO:0000256" key="7">
    <source>
        <dbReference type="ARBA" id="ARBA00023170"/>
    </source>
</evidence>
<keyword evidence="5" id="KW-0297">G-protein coupled receptor</keyword>
<evidence type="ECO:0000256" key="4">
    <source>
        <dbReference type="ARBA" id="ARBA00022989"/>
    </source>
</evidence>
<keyword evidence="7" id="KW-0675">Receptor</keyword>
<feature type="transmembrane region" description="Helical" evidence="9">
    <location>
        <begin position="178"/>
        <end position="201"/>
    </location>
</feature>
<dbReference type="Proteomes" id="UP000663828">
    <property type="component" value="Unassembled WGS sequence"/>
</dbReference>
<evidence type="ECO:0000256" key="3">
    <source>
        <dbReference type="ARBA" id="ARBA00022692"/>
    </source>
</evidence>
<evidence type="ECO:0000313" key="14">
    <source>
        <dbReference type="Proteomes" id="UP000663852"/>
    </source>
</evidence>
<dbReference type="InterPro" id="IPR000276">
    <property type="entry name" value="GPCR_Rhodpsn"/>
</dbReference>
<evidence type="ECO:0000313" key="12">
    <source>
        <dbReference type="EMBL" id="CAF1513150.1"/>
    </source>
</evidence>
<dbReference type="PROSITE" id="PS50262">
    <property type="entry name" value="G_PROTEIN_RECEP_F1_2"/>
    <property type="match status" value="1"/>
</dbReference>
<keyword evidence="6 9" id="KW-0472">Membrane</keyword>
<dbReference type="SUPFAM" id="SSF81321">
    <property type="entry name" value="Family A G protein-coupled receptor-like"/>
    <property type="match status" value="1"/>
</dbReference>